<dbReference type="GO" id="GO:0003677">
    <property type="term" value="F:DNA binding"/>
    <property type="evidence" value="ECO:0007669"/>
    <property type="project" value="InterPro"/>
</dbReference>
<dbReference type="SUPFAM" id="SSF46689">
    <property type="entry name" value="Homeodomain-like"/>
    <property type="match status" value="1"/>
</dbReference>
<proteinExistence type="predicted"/>
<organism evidence="2 3">
    <name type="scientific">Frankia canadensis</name>
    <dbReference type="NCBI Taxonomy" id="1836972"/>
    <lineage>
        <taxon>Bacteria</taxon>
        <taxon>Bacillati</taxon>
        <taxon>Actinomycetota</taxon>
        <taxon>Actinomycetes</taxon>
        <taxon>Frankiales</taxon>
        <taxon>Frankiaceae</taxon>
        <taxon>Frankia</taxon>
    </lineage>
</organism>
<reference evidence="2 3" key="1">
    <citation type="submission" date="2017-06" db="EMBL/GenBank/DDBJ databases">
        <authorList>
            <person name="Kim H.J."/>
            <person name="Triplett B.A."/>
        </authorList>
    </citation>
    <scope>NUCLEOTIDE SEQUENCE [LARGE SCALE GENOMIC DNA]</scope>
    <source>
        <strain evidence="2">FRACA_ARgP5</strain>
    </source>
</reference>
<dbReference type="Pfam" id="PF01527">
    <property type="entry name" value="HTH_Tnp_1"/>
    <property type="match status" value="1"/>
</dbReference>
<dbReference type="AlphaFoldDB" id="A0A2I2L2N6"/>
<dbReference type="InterPro" id="IPR009057">
    <property type="entry name" value="Homeodomain-like_sf"/>
</dbReference>
<dbReference type="GO" id="GO:0006313">
    <property type="term" value="P:DNA transposition"/>
    <property type="evidence" value="ECO:0007669"/>
    <property type="project" value="InterPro"/>
</dbReference>
<keyword evidence="3" id="KW-1185">Reference proteome</keyword>
<dbReference type="GO" id="GO:0004803">
    <property type="term" value="F:transposase activity"/>
    <property type="evidence" value="ECO:0007669"/>
    <property type="project" value="InterPro"/>
</dbReference>
<accession>A0A2I2L2N6</accession>
<dbReference type="EMBL" id="FZMO01000564">
    <property type="protein sequence ID" value="SNQ52196.1"/>
    <property type="molecule type" value="Genomic_DNA"/>
</dbReference>
<evidence type="ECO:0000256" key="1">
    <source>
        <dbReference type="SAM" id="Coils"/>
    </source>
</evidence>
<keyword evidence="1" id="KW-0175">Coiled coil</keyword>
<name>A0A2I2L2N6_9ACTN</name>
<dbReference type="Proteomes" id="UP000234331">
    <property type="component" value="Unassembled WGS sequence"/>
</dbReference>
<feature type="coiled-coil region" evidence="1">
    <location>
        <begin position="59"/>
        <end position="86"/>
    </location>
</feature>
<protein>
    <submittedName>
        <fullName evidence="2">Transposase</fullName>
    </submittedName>
</protein>
<sequence length="98" mass="11548">MPRSKPPYTEEFRRQMVDLVRAGRMPEELAKEYGPSGQSIRNWVRDASRQDDARADGLTAAEREELELLRKENRQLREEREILRKAAVFFATETGQRR</sequence>
<evidence type="ECO:0000313" key="2">
    <source>
        <dbReference type="EMBL" id="SNQ52196.1"/>
    </source>
</evidence>
<dbReference type="InterPro" id="IPR002514">
    <property type="entry name" value="Transposase_8"/>
</dbReference>
<gene>
    <name evidence="2" type="ORF">FRACA_950015</name>
</gene>
<evidence type="ECO:0000313" key="3">
    <source>
        <dbReference type="Proteomes" id="UP000234331"/>
    </source>
</evidence>
<dbReference type="Gene3D" id="1.10.10.60">
    <property type="entry name" value="Homeodomain-like"/>
    <property type="match status" value="1"/>
</dbReference>